<dbReference type="KEGG" id="ath:AT1G76530"/>
<dbReference type="RefSeq" id="NP_001321045.1">
    <property type="nucleotide sequence ID" value="NM_001334731.1"/>
</dbReference>
<evidence type="ECO:0000256" key="6">
    <source>
        <dbReference type="ARBA" id="ARBA00023136"/>
    </source>
</evidence>
<dbReference type="PANTHER" id="PTHR31651">
    <property type="match status" value="1"/>
</dbReference>
<feature type="transmembrane region" description="Helical" evidence="10">
    <location>
        <begin position="243"/>
        <end position="266"/>
    </location>
</feature>
<feature type="transmembrane region" description="Helical" evidence="10">
    <location>
        <begin position="73"/>
        <end position="96"/>
    </location>
</feature>
<keyword evidence="2" id="KW-0813">Transport</keyword>
<name>A0A654EUM5_ARATH</name>
<accession>A0A654EUM5</accession>
<feature type="transmembrane region" description="Helical" evidence="10">
    <location>
        <begin position="144"/>
        <end position="161"/>
    </location>
</feature>
<dbReference type="GO" id="GO:0005789">
    <property type="term" value="C:endoplasmic reticulum membrane"/>
    <property type="evidence" value="ECO:0007669"/>
    <property type="project" value="UniProtKB-SubCell"/>
</dbReference>
<dbReference type="InterPro" id="IPR004776">
    <property type="entry name" value="Mem_transp_PIN-like"/>
</dbReference>
<feature type="transmembrane region" description="Helical" evidence="10">
    <location>
        <begin position="391"/>
        <end position="414"/>
    </location>
</feature>
<feature type="transmembrane region" description="Helical" evidence="10">
    <location>
        <begin position="327"/>
        <end position="347"/>
    </location>
</feature>
<dbReference type="GO" id="GO:0080162">
    <property type="term" value="P:endoplasmic reticulum to cytosol auxin transport"/>
    <property type="evidence" value="ECO:0007669"/>
    <property type="project" value="InterPro"/>
</dbReference>
<organism evidence="11 12">
    <name type="scientific">Arabidopsis thaliana</name>
    <name type="common">Mouse-ear cress</name>
    <dbReference type="NCBI Taxonomy" id="3702"/>
    <lineage>
        <taxon>Eukaryota</taxon>
        <taxon>Viridiplantae</taxon>
        <taxon>Streptophyta</taxon>
        <taxon>Embryophyta</taxon>
        <taxon>Tracheophyta</taxon>
        <taxon>Spermatophyta</taxon>
        <taxon>Magnoliopsida</taxon>
        <taxon>eudicotyledons</taxon>
        <taxon>Gunneridae</taxon>
        <taxon>Pentapetalae</taxon>
        <taxon>rosids</taxon>
        <taxon>malvids</taxon>
        <taxon>Brassicales</taxon>
        <taxon>Brassicaceae</taxon>
        <taxon>Camelineae</taxon>
        <taxon>Arabidopsis</taxon>
    </lineage>
</organism>
<sequence>MKLLELFIASSKPVVETLLITSVGFYLALDTVNLLGHDARKHLNNIVFYVFSPSLIGSRLADSVTYESLVKMWFMPVNVLLTFMIGSLLGWIVIVITKPPSQLRGLIISCCASGNLGTMPLIIIPAICKEKGGPFGDSESCEKYGMGYVTLSMTAFFISVYKHDTNWYVSGGNGLLMDLYINLMRVLSNSPVETHTHSIESNYDDSCKVQLISSKEEEKEEDNHQVGRWEEVKQRVVSLSKKVNLGSIFAPATIAAIIALVIGLITPLRNLIIGTVAPFRVIQDSLTLLGDGAIPAMTLILGGNLLKGMRRSEVRSSEMKNSCIIGVLVARYILLPVSGVLLVRGAYKLDLVTSEPLYQFVLLLQYAVPPAMNLGTKTQLFGAGESECSVIMLWTYSLAAVSLTVWPTFFMWLVT</sequence>
<proteinExistence type="inferred from homology"/>
<reference evidence="11 12" key="1">
    <citation type="submission" date="2019-11" db="EMBL/GenBank/DDBJ databases">
        <authorList>
            <person name="Jiao W.-B."/>
            <person name="Schneeberger K."/>
        </authorList>
    </citation>
    <scope>NUCLEOTIDE SEQUENCE [LARGE SCALE GENOMIC DNA]</scope>
    <source>
        <strain evidence="12">cv. An-1</strain>
    </source>
</reference>
<evidence type="ECO:0000256" key="7">
    <source>
        <dbReference type="ARBA" id="ARBA00023294"/>
    </source>
</evidence>
<evidence type="ECO:0000256" key="4">
    <source>
        <dbReference type="ARBA" id="ARBA00022824"/>
    </source>
</evidence>
<evidence type="ECO:0000313" key="12">
    <source>
        <dbReference type="Proteomes" id="UP000426265"/>
    </source>
</evidence>
<dbReference type="EMBL" id="CACRSJ010000104">
    <property type="protein sequence ID" value="VYS51222.1"/>
    <property type="molecule type" value="Genomic_DNA"/>
</dbReference>
<evidence type="ECO:0000256" key="9">
    <source>
        <dbReference type="ARBA" id="ARBA00025752"/>
    </source>
</evidence>
<dbReference type="RefSeq" id="NP_001319388.1">
    <property type="nucleotide sequence ID" value="NM_001334730.1"/>
</dbReference>
<dbReference type="GO" id="GO:0009734">
    <property type="term" value="P:auxin-activated signaling pathway"/>
    <property type="evidence" value="ECO:0007669"/>
    <property type="project" value="UniProtKB-KW"/>
</dbReference>
<gene>
    <name evidence="11" type="ORF">AN1_LOCUS6692</name>
</gene>
<evidence type="ECO:0000313" key="11">
    <source>
        <dbReference type="EMBL" id="VYS51222.1"/>
    </source>
</evidence>
<keyword evidence="5 10" id="KW-1133">Transmembrane helix</keyword>
<comment type="function">
    <text evidence="8">Involved in cellular auxin homeostasis by regulating auxin metabolism. Regulates intracellular auxin accumulation at the endoplasmic reticulum and thus auxin availability for nuclear auxin signaling.</text>
</comment>
<dbReference type="Pfam" id="PF03547">
    <property type="entry name" value="Mem_trans"/>
    <property type="match status" value="1"/>
</dbReference>
<evidence type="ECO:0000256" key="2">
    <source>
        <dbReference type="ARBA" id="ARBA00022448"/>
    </source>
</evidence>
<evidence type="ECO:0000256" key="10">
    <source>
        <dbReference type="SAM" id="Phobius"/>
    </source>
</evidence>
<keyword evidence="7" id="KW-0927">Auxin signaling pathway</keyword>
<keyword evidence="6 10" id="KW-0472">Membrane</keyword>
<dbReference type="ExpressionAtlas" id="A0A654EUM5">
    <property type="expression patterns" value="baseline and differential"/>
</dbReference>
<evidence type="ECO:0000256" key="3">
    <source>
        <dbReference type="ARBA" id="ARBA00022692"/>
    </source>
</evidence>
<feature type="transmembrane region" description="Helical" evidence="10">
    <location>
        <begin position="103"/>
        <end position="124"/>
    </location>
</feature>
<evidence type="ECO:0000256" key="5">
    <source>
        <dbReference type="ARBA" id="ARBA00022989"/>
    </source>
</evidence>
<dbReference type="InterPro" id="IPR045033">
    <property type="entry name" value="PILS1/3/4/5/7"/>
</dbReference>
<dbReference type="Proteomes" id="UP000426265">
    <property type="component" value="Unassembled WGS sequence"/>
</dbReference>
<comment type="subcellular location">
    <subcellularLocation>
        <location evidence="1">Endoplasmic reticulum membrane</location>
        <topology evidence="1">Multi-pass membrane protein</topology>
    </subcellularLocation>
</comment>
<feature type="transmembrane region" description="Helical" evidence="10">
    <location>
        <begin position="17"/>
        <end position="36"/>
    </location>
</feature>
<dbReference type="AlphaFoldDB" id="A0A654EUM5"/>
<feature type="transmembrane region" description="Helical" evidence="10">
    <location>
        <begin position="286"/>
        <end position="306"/>
    </location>
</feature>
<protein>
    <submittedName>
        <fullName evidence="11">Uncharacterized protein</fullName>
    </submittedName>
</protein>
<dbReference type="OMA" id="WDRIKRR"/>
<evidence type="ECO:0000256" key="1">
    <source>
        <dbReference type="ARBA" id="ARBA00004477"/>
    </source>
</evidence>
<evidence type="ECO:0000256" key="8">
    <source>
        <dbReference type="ARBA" id="ARBA00025100"/>
    </source>
</evidence>
<comment type="similarity">
    <text evidence="9">Belongs to the auxin efflux carrier (TC 2.A.69.2) family.</text>
</comment>
<dbReference type="PANTHER" id="PTHR31651:SF45">
    <property type="entry name" value="PROTEIN PIN-LIKES 4"/>
    <property type="match status" value="1"/>
</dbReference>
<keyword evidence="4" id="KW-0256">Endoplasmic reticulum</keyword>
<keyword evidence="3 10" id="KW-0812">Transmembrane</keyword>